<dbReference type="EMBL" id="JAMYWD010000005">
    <property type="protein sequence ID" value="KAJ4970774.1"/>
    <property type="molecule type" value="Genomic_DNA"/>
</dbReference>
<dbReference type="AlphaFoldDB" id="A0A9Q0KHW4"/>
<sequence length="110" mass="12604">MEKNQPVVLTGLTDGWRACRDWVNLQYFSSHFGYSRVEVADCGRESSQIRRELRCLSQTLLVIGLSFLVKIALMLQAMVIPCYIYLKDWHFVKVRTGIGCHSLILLGNLL</sequence>
<accession>A0A9Q0KHW4</accession>
<dbReference type="Proteomes" id="UP001141806">
    <property type="component" value="Unassembled WGS sequence"/>
</dbReference>
<dbReference type="SUPFAM" id="SSF51197">
    <property type="entry name" value="Clavaminate synthase-like"/>
    <property type="match status" value="1"/>
</dbReference>
<keyword evidence="1" id="KW-0812">Transmembrane</keyword>
<protein>
    <submittedName>
        <fullName evidence="2">Uncharacterized protein</fullName>
    </submittedName>
</protein>
<gene>
    <name evidence="2" type="ORF">NE237_003873</name>
</gene>
<feature type="transmembrane region" description="Helical" evidence="1">
    <location>
        <begin position="60"/>
        <end position="86"/>
    </location>
</feature>
<evidence type="ECO:0000256" key="1">
    <source>
        <dbReference type="SAM" id="Phobius"/>
    </source>
</evidence>
<proteinExistence type="predicted"/>
<name>A0A9Q0KHW4_9MAGN</name>
<dbReference type="OrthoDB" id="424465at2759"/>
<dbReference type="Gene3D" id="2.60.120.650">
    <property type="entry name" value="Cupin"/>
    <property type="match status" value="1"/>
</dbReference>
<reference evidence="2" key="1">
    <citation type="journal article" date="2023" name="Plant J.">
        <title>The genome of the king protea, Protea cynaroides.</title>
        <authorList>
            <person name="Chang J."/>
            <person name="Duong T.A."/>
            <person name="Schoeman C."/>
            <person name="Ma X."/>
            <person name="Roodt D."/>
            <person name="Barker N."/>
            <person name="Li Z."/>
            <person name="Van de Peer Y."/>
            <person name="Mizrachi E."/>
        </authorList>
    </citation>
    <scope>NUCLEOTIDE SEQUENCE</scope>
    <source>
        <tissue evidence="2">Young leaves</tissue>
    </source>
</reference>
<evidence type="ECO:0000313" key="2">
    <source>
        <dbReference type="EMBL" id="KAJ4970774.1"/>
    </source>
</evidence>
<comment type="caution">
    <text evidence="2">The sequence shown here is derived from an EMBL/GenBank/DDBJ whole genome shotgun (WGS) entry which is preliminary data.</text>
</comment>
<keyword evidence="1" id="KW-0472">Membrane</keyword>
<organism evidence="2 3">
    <name type="scientific">Protea cynaroides</name>
    <dbReference type="NCBI Taxonomy" id="273540"/>
    <lineage>
        <taxon>Eukaryota</taxon>
        <taxon>Viridiplantae</taxon>
        <taxon>Streptophyta</taxon>
        <taxon>Embryophyta</taxon>
        <taxon>Tracheophyta</taxon>
        <taxon>Spermatophyta</taxon>
        <taxon>Magnoliopsida</taxon>
        <taxon>Proteales</taxon>
        <taxon>Proteaceae</taxon>
        <taxon>Protea</taxon>
    </lineage>
</organism>
<keyword evidence="3" id="KW-1185">Reference proteome</keyword>
<keyword evidence="1" id="KW-1133">Transmembrane helix</keyword>
<evidence type="ECO:0000313" key="3">
    <source>
        <dbReference type="Proteomes" id="UP001141806"/>
    </source>
</evidence>